<protein>
    <submittedName>
        <fullName evidence="1">Uncharacterized protein</fullName>
    </submittedName>
</protein>
<accession>A0A0L0C9K6</accession>
<dbReference type="Proteomes" id="UP000037069">
    <property type="component" value="Unassembled WGS sequence"/>
</dbReference>
<dbReference type="AlphaFoldDB" id="A0A0L0C9K6"/>
<evidence type="ECO:0000313" key="1">
    <source>
        <dbReference type="EMBL" id="KNC28890.1"/>
    </source>
</evidence>
<reference evidence="1 2" key="1">
    <citation type="journal article" date="2015" name="Nat. Commun.">
        <title>Lucilia cuprina genome unlocks parasitic fly biology to underpin future interventions.</title>
        <authorList>
            <person name="Anstead C.A."/>
            <person name="Korhonen P.K."/>
            <person name="Young N.D."/>
            <person name="Hall R.S."/>
            <person name="Jex A.R."/>
            <person name="Murali S.C."/>
            <person name="Hughes D.S."/>
            <person name="Lee S.F."/>
            <person name="Perry T."/>
            <person name="Stroehlein A.J."/>
            <person name="Ansell B.R."/>
            <person name="Breugelmans B."/>
            <person name="Hofmann A."/>
            <person name="Qu J."/>
            <person name="Dugan S."/>
            <person name="Lee S.L."/>
            <person name="Chao H."/>
            <person name="Dinh H."/>
            <person name="Han Y."/>
            <person name="Doddapaneni H.V."/>
            <person name="Worley K.C."/>
            <person name="Muzny D.M."/>
            <person name="Ioannidis P."/>
            <person name="Waterhouse R.M."/>
            <person name="Zdobnov E.M."/>
            <person name="James P.J."/>
            <person name="Bagnall N.H."/>
            <person name="Kotze A.C."/>
            <person name="Gibbs R.A."/>
            <person name="Richards S."/>
            <person name="Batterham P."/>
            <person name="Gasser R.B."/>
        </authorList>
    </citation>
    <scope>NUCLEOTIDE SEQUENCE [LARGE SCALE GENOMIC DNA]</scope>
    <source>
        <strain evidence="1 2">LS</strain>
        <tissue evidence="1">Full body</tissue>
    </source>
</reference>
<sequence length="155" mass="16230">MNHFSMFANNMPPTAVLACCTSCKSSEATARCLSKGCAKGDSKTGSMGSRGLIKCTKMHILGSETSKTLKGLAGFVLFPSTGEGGMPAGRKRSTLCTGIIKQSRSRVANDMGSDLEQLTVRPLLVPPAAAPPPPPVAKLAEIDYQSGANKWVNKT</sequence>
<keyword evidence="2" id="KW-1185">Reference proteome</keyword>
<organism evidence="1 2">
    <name type="scientific">Lucilia cuprina</name>
    <name type="common">Green bottle fly</name>
    <name type="synonym">Australian sheep blowfly</name>
    <dbReference type="NCBI Taxonomy" id="7375"/>
    <lineage>
        <taxon>Eukaryota</taxon>
        <taxon>Metazoa</taxon>
        <taxon>Ecdysozoa</taxon>
        <taxon>Arthropoda</taxon>
        <taxon>Hexapoda</taxon>
        <taxon>Insecta</taxon>
        <taxon>Pterygota</taxon>
        <taxon>Neoptera</taxon>
        <taxon>Endopterygota</taxon>
        <taxon>Diptera</taxon>
        <taxon>Brachycera</taxon>
        <taxon>Muscomorpha</taxon>
        <taxon>Oestroidea</taxon>
        <taxon>Calliphoridae</taxon>
        <taxon>Luciliinae</taxon>
        <taxon>Lucilia</taxon>
    </lineage>
</organism>
<comment type="caution">
    <text evidence="1">The sequence shown here is derived from an EMBL/GenBank/DDBJ whole genome shotgun (WGS) entry which is preliminary data.</text>
</comment>
<proteinExistence type="predicted"/>
<gene>
    <name evidence="1" type="ORF">FF38_07370</name>
</gene>
<name>A0A0L0C9K6_LUCCU</name>
<dbReference type="EMBL" id="JRES01000735">
    <property type="protein sequence ID" value="KNC28890.1"/>
    <property type="molecule type" value="Genomic_DNA"/>
</dbReference>
<evidence type="ECO:0000313" key="2">
    <source>
        <dbReference type="Proteomes" id="UP000037069"/>
    </source>
</evidence>